<dbReference type="AlphaFoldDB" id="A0A0E1X5C8"/>
<dbReference type="Proteomes" id="UP000004659">
    <property type="component" value="Unassembled WGS sequence"/>
</dbReference>
<proteinExistence type="predicted"/>
<name>A0A0E1X5C8_9HYPH</name>
<protein>
    <recommendedName>
        <fullName evidence="2">STAS/SEC14 domain-containing protein</fullName>
    </recommendedName>
</protein>
<evidence type="ECO:0008006" key="2">
    <source>
        <dbReference type="Google" id="ProtNLM"/>
    </source>
</evidence>
<reference evidence="1" key="1">
    <citation type="submission" date="2009-01" db="EMBL/GenBank/DDBJ databases">
        <title>The Genome Sequence of Brucella pinnipedialis M292/94/1.</title>
        <authorList>
            <consortium name="The Broad Institute Genome Sequencing Platform"/>
            <person name="Ward D."/>
            <person name="Young S.K."/>
            <person name="Kodira C.D."/>
            <person name="Zeng Q."/>
            <person name="Koehrsen M."/>
            <person name="Alvarado L."/>
            <person name="Berlin A."/>
            <person name="Borenstein D."/>
            <person name="Chen Z."/>
            <person name="Engels R."/>
            <person name="Freedman E."/>
            <person name="Gellesch M."/>
            <person name="Goldberg J."/>
            <person name="Griggs A."/>
            <person name="Gujja S."/>
            <person name="Heiman D."/>
            <person name="Hepburn T."/>
            <person name="Howarth C."/>
            <person name="Jen D."/>
            <person name="Larson L."/>
            <person name="Lewis B."/>
            <person name="Mehta T."/>
            <person name="Park D."/>
            <person name="Pearson M."/>
            <person name="Roberts A."/>
            <person name="Saif S."/>
            <person name="Shea T."/>
            <person name="Shenoy N."/>
            <person name="Sisk P."/>
            <person name="Stolte C."/>
            <person name="Sykes S."/>
            <person name="Walk T."/>
            <person name="White J."/>
            <person name="Yandava C."/>
            <person name="Whatmore A.M."/>
            <person name="Perrett L.L."/>
            <person name="O'Callaghan D."/>
            <person name="Nusbaum C."/>
            <person name="Galagan J."/>
            <person name="Birren B."/>
        </authorList>
    </citation>
    <scope>NUCLEOTIDE SEQUENCE [LARGE SCALE GENOMIC DNA]</scope>
    <source>
        <strain evidence="1">M292/94/1</strain>
    </source>
</reference>
<dbReference type="InterPro" id="IPR038396">
    <property type="entry name" value="SpoIIAA-like_sf"/>
</dbReference>
<dbReference type="SUPFAM" id="SSF52091">
    <property type="entry name" value="SpoIIaa-like"/>
    <property type="match status" value="1"/>
</dbReference>
<accession>A0A0E1X5C8</accession>
<dbReference type="InterPro" id="IPR021866">
    <property type="entry name" value="SpoIIAA-like"/>
</dbReference>
<gene>
    <name evidence="1" type="ORF">BALG_01609</name>
</gene>
<dbReference type="Gene3D" id="3.40.50.10600">
    <property type="entry name" value="SpoIIaa-like domains"/>
    <property type="match status" value="1"/>
</dbReference>
<dbReference type="InterPro" id="IPR036513">
    <property type="entry name" value="STAS_dom_sf"/>
</dbReference>
<organism evidence="1">
    <name type="scientific">Brucella pinnipedialis M292/94/1</name>
    <dbReference type="NCBI Taxonomy" id="520462"/>
    <lineage>
        <taxon>Bacteria</taxon>
        <taxon>Pseudomonadati</taxon>
        <taxon>Pseudomonadota</taxon>
        <taxon>Alphaproteobacteria</taxon>
        <taxon>Hyphomicrobiales</taxon>
        <taxon>Brucellaceae</taxon>
        <taxon>Brucella/Ochrobactrum group</taxon>
        <taxon>Brucella</taxon>
    </lineage>
</organism>
<evidence type="ECO:0000313" key="1">
    <source>
        <dbReference type="EMBL" id="EEZ31489.1"/>
    </source>
</evidence>
<dbReference type="HOGENOM" id="CLU_137390_3_1_5"/>
<dbReference type="Pfam" id="PF11964">
    <property type="entry name" value="SpoIIAA-like"/>
    <property type="match status" value="1"/>
</dbReference>
<dbReference type="EMBL" id="EQ999546">
    <property type="protein sequence ID" value="EEZ31489.1"/>
    <property type="molecule type" value="Genomic_DNA"/>
</dbReference>
<sequence length="139" mass="16005">MTLRRPMMRNESIPVIRRIPTSRDDVFAFAIEGHLDDASLENLYGLLDAAYETHEKIDLLIRLTGYEGVDWVSAFSESMLSIRSKSLKHLRRYAIIGGPLWIQASITLVQPFLSIEVRAFDPDEEQDAWEWLDAKPVEE</sequence>